<reference evidence="6" key="1">
    <citation type="submission" date="2021-03" db="EMBL/GenBank/DDBJ databases">
        <authorList>
            <person name="Tagirdzhanova G."/>
        </authorList>
    </citation>
    <scope>NUCLEOTIDE SEQUENCE</scope>
</reference>
<proteinExistence type="predicted"/>
<evidence type="ECO:0000256" key="1">
    <source>
        <dbReference type="ARBA" id="ARBA00022450"/>
    </source>
</evidence>
<dbReference type="PANTHER" id="PTHR43439">
    <property type="entry name" value="PHENYLACETATE-COENZYME A LIGASE"/>
    <property type="match status" value="1"/>
</dbReference>
<dbReference type="InterPro" id="IPR013120">
    <property type="entry name" value="FAR_NAD-bd"/>
</dbReference>
<dbReference type="InterPro" id="IPR036736">
    <property type="entry name" value="ACP-like_sf"/>
</dbReference>
<evidence type="ECO:0000259" key="5">
    <source>
        <dbReference type="Pfam" id="PF07993"/>
    </source>
</evidence>
<name>A0A8H3IQ42_9LECA</name>
<evidence type="ECO:0008006" key="8">
    <source>
        <dbReference type="Google" id="ProtNLM"/>
    </source>
</evidence>
<dbReference type="OrthoDB" id="429813at2759"/>
<dbReference type="InterPro" id="IPR009081">
    <property type="entry name" value="PP-bd_ACP"/>
</dbReference>
<dbReference type="Pfam" id="PF07993">
    <property type="entry name" value="NAD_binding_4"/>
    <property type="match status" value="1"/>
</dbReference>
<gene>
    <name evidence="6" type="ORF">HETSPECPRED_006547</name>
</gene>
<comment type="caution">
    <text evidence="6">The sequence shown here is derived from an EMBL/GenBank/DDBJ whole genome shotgun (WGS) entry which is preliminary data.</text>
</comment>
<dbReference type="PANTHER" id="PTHR43439:SF2">
    <property type="entry name" value="ENZYME, PUTATIVE (JCVI)-RELATED"/>
    <property type="match status" value="1"/>
</dbReference>
<dbReference type="InterPro" id="IPR006162">
    <property type="entry name" value="Ppantetheine_attach_site"/>
</dbReference>
<dbReference type="Pfam" id="PF00550">
    <property type="entry name" value="PP-binding"/>
    <property type="match status" value="1"/>
</dbReference>
<dbReference type="InterPro" id="IPR036291">
    <property type="entry name" value="NAD(P)-bd_dom_sf"/>
</dbReference>
<evidence type="ECO:0000256" key="2">
    <source>
        <dbReference type="ARBA" id="ARBA00022553"/>
    </source>
</evidence>
<dbReference type="Proteomes" id="UP000664521">
    <property type="component" value="Unassembled WGS sequence"/>
</dbReference>
<evidence type="ECO:0000313" key="7">
    <source>
        <dbReference type="Proteomes" id="UP000664521"/>
    </source>
</evidence>
<dbReference type="EMBL" id="CAJPDS010000044">
    <property type="protein sequence ID" value="CAF9927293.1"/>
    <property type="molecule type" value="Genomic_DNA"/>
</dbReference>
<dbReference type="InterPro" id="IPR020845">
    <property type="entry name" value="AMP-binding_CS"/>
</dbReference>
<keyword evidence="1" id="KW-0596">Phosphopantetheine</keyword>
<evidence type="ECO:0000313" key="6">
    <source>
        <dbReference type="EMBL" id="CAF9927293.1"/>
    </source>
</evidence>
<accession>A0A8H3IQ42</accession>
<organism evidence="6 7">
    <name type="scientific">Heterodermia speciosa</name>
    <dbReference type="NCBI Taxonomy" id="116794"/>
    <lineage>
        <taxon>Eukaryota</taxon>
        <taxon>Fungi</taxon>
        <taxon>Dikarya</taxon>
        <taxon>Ascomycota</taxon>
        <taxon>Pezizomycotina</taxon>
        <taxon>Lecanoromycetes</taxon>
        <taxon>OSLEUM clade</taxon>
        <taxon>Lecanoromycetidae</taxon>
        <taxon>Caliciales</taxon>
        <taxon>Physciaceae</taxon>
        <taxon>Heterodermia</taxon>
    </lineage>
</organism>
<dbReference type="InterPro" id="IPR042099">
    <property type="entry name" value="ANL_N_sf"/>
</dbReference>
<sequence length="1072" mass="119470">MGSYLPDADGLRKDFSTSDQPGRRLLISVLEQRAQSGQDKVFAELPRTDNPQDGFRPVSYQALLRAVDRCAHLLDEKMGKAHEGQGTVGWISYPSDVRYLILSFACMKTGHRCFFPSPRNDVKSHLSLLEDSRCEGFLQPRSEAMPIIAALREKRSMTSLEMPDLEDLLAKTVEPAPVYPFTKSFDEARNTPCMVLHTSGSTGIPKVVVVKQGWFSVLDAYQNLTGLGADPAQLSRFAGLRLFMPFPYFHSASIGLCLALPIFLDLTLICAPAKPLTADLADQYHRYADCDVSMLPMSVLQDIASDRSAYQNLEKVKYLGYGGSKIGSSLGTSLAEKAYLFSFIGLTEACTLPFQVTAPEDWQYLHFEPATGCEFRQRSETEYEMVLVRRPETEYLQAIFVTLADPETSEWGTKDLYSKHPTKPHHWLYEGRADDIVIFSNGEKLNPLSSEQSIEAHPEIRSAVVIGNGRFQAGLLLDPIEETLDQDGQSQLLERVWPSIEEANDNTVAHGRINKNLVFFANSEKPLMRTAKGSVRKKLSLELYSEEIDKLYDAAESDGKTSARSSLDLSRPESVLSSLGDVVEEQTGWKPKAVEDLFKSGLDSLQTLNLTNQINSAPGMSAHIDPKEVYSHPTTQSLANLICEKCGMAPGKESVKSRPDQMEEVFETYLADLPINTRHFSSSEAITVILTGSTGSLGSYLLDCLVTNNEIRQVYCLNRSEDAATRQEDIHRERGLTLNLRDKVTFLKSDFSAPYFGLSVHEYRKLLASATHVLHNAWPVNFNLALDSFSDTHVRGVRQFIDFSSRSTHAAHVYFLSTIGTVRRWSSRQEQTDTDSTTPKRVPEQIFESWDVSQQMGYAESKQISERLLDSAAQICDQRTTVCRLGQVAGPVLRGEKGKWSLQEWFPSLIVSSAYLGLIPQSLGLMEMIDWVPVDILAETIAGLCLSGDQSQDSEQGAQVHHIVNQSTTPWSSLLPVVLEKLPESERPKQVSLREWVDALKESASTKSDDASKNPAVKVLPFFEELAGGSKEERAATLDTAKTAERSERLRSLTAVGEEWMALWMRQWGFGS</sequence>
<dbReference type="Pfam" id="PF23562">
    <property type="entry name" value="AMP-binding_C_3"/>
    <property type="match status" value="1"/>
</dbReference>
<dbReference type="PROSITE" id="PS00012">
    <property type="entry name" value="PHOSPHOPANTETHEINE"/>
    <property type="match status" value="1"/>
</dbReference>
<evidence type="ECO:0000259" key="3">
    <source>
        <dbReference type="Pfam" id="PF00501"/>
    </source>
</evidence>
<protein>
    <recommendedName>
        <fullName evidence="8">Polyketide synthase phosphopantetheine-binding domain-containing protein</fullName>
    </recommendedName>
</protein>
<dbReference type="Gene3D" id="3.40.50.12780">
    <property type="entry name" value="N-terminal domain of ligase-like"/>
    <property type="match status" value="1"/>
</dbReference>
<feature type="domain" description="Carrier" evidence="4">
    <location>
        <begin position="581"/>
        <end position="642"/>
    </location>
</feature>
<dbReference type="SUPFAM" id="SSF51735">
    <property type="entry name" value="NAD(P)-binding Rossmann-fold domains"/>
    <property type="match status" value="1"/>
</dbReference>
<dbReference type="PROSITE" id="PS00455">
    <property type="entry name" value="AMP_BINDING"/>
    <property type="match status" value="1"/>
</dbReference>
<feature type="domain" description="Thioester reductase (TE)" evidence="5">
    <location>
        <begin position="690"/>
        <end position="941"/>
    </location>
</feature>
<dbReference type="InterPro" id="IPR000873">
    <property type="entry name" value="AMP-dep_synth/lig_dom"/>
</dbReference>
<keyword evidence="2" id="KW-0597">Phosphoprotein</keyword>
<dbReference type="AlphaFoldDB" id="A0A8H3IQ42"/>
<evidence type="ECO:0000259" key="4">
    <source>
        <dbReference type="Pfam" id="PF00550"/>
    </source>
</evidence>
<dbReference type="Gene3D" id="1.10.1200.10">
    <property type="entry name" value="ACP-like"/>
    <property type="match status" value="1"/>
</dbReference>
<dbReference type="Pfam" id="PF00501">
    <property type="entry name" value="AMP-binding"/>
    <property type="match status" value="1"/>
</dbReference>
<dbReference type="SUPFAM" id="SSF47336">
    <property type="entry name" value="ACP-like"/>
    <property type="match status" value="1"/>
</dbReference>
<feature type="domain" description="AMP-dependent synthetase/ligase" evidence="3">
    <location>
        <begin position="36"/>
        <end position="363"/>
    </location>
</feature>
<dbReference type="SUPFAM" id="SSF56801">
    <property type="entry name" value="Acetyl-CoA synthetase-like"/>
    <property type="match status" value="1"/>
</dbReference>
<dbReference type="InterPro" id="IPR051414">
    <property type="entry name" value="Adenylate-forming_Reductase"/>
</dbReference>
<keyword evidence="7" id="KW-1185">Reference proteome</keyword>
<dbReference type="Gene3D" id="3.40.50.720">
    <property type="entry name" value="NAD(P)-binding Rossmann-like Domain"/>
    <property type="match status" value="1"/>
</dbReference>